<dbReference type="GO" id="GO:0003700">
    <property type="term" value="F:DNA-binding transcription factor activity"/>
    <property type="evidence" value="ECO:0007669"/>
    <property type="project" value="InterPro"/>
</dbReference>
<evidence type="ECO:0000313" key="5">
    <source>
        <dbReference type="EMBL" id="BCU54118.1"/>
    </source>
</evidence>
<evidence type="ECO:0000259" key="4">
    <source>
        <dbReference type="PROSITE" id="PS51000"/>
    </source>
</evidence>
<evidence type="ECO:0000256" key="2">
    <source>
        <dbReference type="ARBA" id="ARBA00023125"/>
    </source>
</evidence>
<dbReference type="SUPFAM" id="SSF100950">
    <property type="entry name" value="NagB/RpiA/CoA transferase-like"/>
    <property type="match status" value="1"/>
</dbReference>
<proteinExistence type="predicted"/>
<dbReference type="Pfam" id="PF00455">
    <property type="entry name" value="DeoRC"/>
    <property type="match status" value="1"/>
</dbReference>
<dbReference type="GO" id="GO:0003677">
    <property type="term" value="F:DNA binding"/>
    <property type="evidence" value="ECO:0007669"/>
    <property type="project" value="UniProtKB-KW"/>
</dbReference>
<dbReference type="PRINTS" id="PR00037">
    <property type="entry name" value="HTHLACR"/>
</dbReference>
<dbReference type="InterPro" id="IPR037171">
    <property type="entry name" value="NagB/RpiA_transferase-like"/>
</dbReference>
<dbReference type="InterPro" id="IPR050313">
    <property type="entry name" value="Carb_Metab_HTH_regulators"/>
</dbReference>
<dbReference type="PANTHER" id="PTHR30363:SF49">
    <property type="entry name" value="L-FUCOSE OPERON ACTIVATOR"/>
    <property type="match status" value="1"/>
</dbReference>
<dbReference type="Proteomes" id="UP000682928">
    <property type="component" value="Chromosome"/>
</dbReference>
<dbReference type="RefSeq" id="WP_088221844.1">
    <property type="nucleotide sequence ID" value="NZ_AP024590.1"/>
</dbReference>
<dbReference type="EMBL" id="AP024590">
    <property type="protein sequence ID" value="BCU54118.1"/>
    <property type="molecule type" value="Genomic_DNA"/>
</dbReference>
<evidence type="ECO:0000256" key="3">
    <source>
        <dbReference type="ARBA" id="ARBA00023163"/>
    </source>
</evidence>
<dbReference type="SUPFAM" id="SSF46785">
    <property type="entry name" value="Winged helix' DNA-binding domain"/>
    <property type="match status" value="1"/>
</dbReference>
<dbReference type="Gene3D" id="3.40.50.1360">
    <property type="match status" value="1"/>
</dbReference>
<dbReference type="PROSITE" id="PS51000">
    <property type="entry name" value="HTH_DEOR_2"/>
    <property type="match status" value="1"/>
</dbReference>
<keyword evidence="1" id="KW-0805">Transcription regulation</keyword>
<dbReference type="Pfam" id="PF08220">
    <property type="entry name" value="HTH_DeoR"/>
    <property type="match status" value="1"/>
</dbReference>
<name>A0AA86M6G2_9ENTR</name>
<dbReference type="InterPro" id="IPR014036">
    <property type="entry name" value="DeoR-like_C"/>
</dbReference>
<protein>
    <submittedName>
        <fullName evidence="5">Transcriptional regulator</fullName>
    </submittedName>
</protein>
<dbReference type="AlphaFoldDB" id="A0AA86M6G2"/>
<keyword evidence="2" id="KW-0238">DNA-binding</keyword>
<dbReference type="PANTHER" id="PTHR30363">
    <property type="entry name" value="HTH-TYPE TRANSCRIPTIONAL REGULATOR SRLR-RELATED"/>
    <property type="match status" value="1"/>
</dbReference>
<dbReference type="SMART" id="SM01134">
    <property type="entry name" value="DeoRC"/>
    <property type="match status" value="1"/>
</dbReference>
<dbReference type="SMART" id="SM00420">
    <property type="entry name" value="HTH_DEOR"/>
    <property type="match status" value="1"/>
</dbReference>
<sequence>MKSARQQTILALLAHHDTLTTASLAAQLGISKETLRRDLTALQAQGKIVRHHGRARVIHTRDHDAGEPFVARLKSHYADKADIARHALAWIEEGMCLALDASSTCFLLARQLPDVPLTVFTNSQPVCQEMARRQHVRLICTGGELDRKYRCYMNPTLAPLLKALEIDLFIFSCEGVDAHGNMWDPTEHNAGFKTQLLSRAQQSLLLIDKSKFQRASDVKIGNLSAVTQMITDARR</sequence>
<dbReference type="Gene3D" id="1.10.10.10">
    <property type="entry name" value="Winged helix-like DNA-binding domain superfamily/Winged helix DNA-binding domain"/>
    <property type="match status" value="1"/>
</dbReference>
<evidence type="ECO:0000313" key="6">
    <source>
        <dbReference type="Proteomes" id="UP000682928"/>
    </source>
</evidence>
<reference evidence="5" key="1">
    <citation type="submission" date="2021-04" db="EMBL/GenBank/DDBJ databases">
        <title>Difference and commonality of drug resistance evolution in various bacteria. and drug sensitivity profiles.</title>
        <authorList>
            <person name="Maeda T."/>
            <person name="Shibai A."/>
            <person name="Kawada K."/>
            <person name="Kotani H."/>
            <person name="Tarusawa Y."/>
            <person name="Tanabe K."/>
            <person name="Furusawa C."/>
        </authorList>
    </citation>
    <scope>NUCLEOTIDE SEQUENCE</scope>
    <source>
        <strain evidence="5">JCM 8580</strain>
    </source>
</reference>
<feature type="domain" description="HTH deoR-type" evidence="4">
    <location>
        <begin position="2"/>
        <end position="57"/>
    </location>
</feature>
<dbReference type="NCBIfam" id="NF007720">
    <property type="entry name" value="PRK10411.1"/>
    <property type="match status" value="1"/>
</dbReference>
<keyword evidence="3" id="KW-0804">Transcription</keyword>
<dbReference type="PROSITE" id="PS00894">
    <property type="entry name" value="HTH_DEOR_1"/>
    <property type="match status" value="1"/>
</dbReference>
<organism evidence="5 6">
    <name type="scientific">Enterobacter kobei</name>
    <dbReference type="NCBI Taxonomy" id="208224"/>
    <lineage>
        <taxon>Bacteria</taxon>
        <taxon>Pseudomonadati</taxon>
        <taxon>Pseudomonadota</taxon>
        <taxon>Gammaproteobacteria</taxon>
        <taxon>Enterobacterales</taxon>
        <taxon>Enterobacteriaceae</taxon>
        <taxon>Enterobacter</taxon>
        <taxon>Enterobacter cloacae complex</taxon>
    </lineage>
</organism>
<dbReference type="InterPro" id="IPR018356">
    <property type="entry name" value="Tscrpt_reg_HTH_DeoR_CS"/>
</dbReference>
<accession>A0AA86M6G2</accession>
<evidence type="ECO:0000256" key="1">
    <source>
        <dbReference type="ARBA" id="ARBA00023015"/>
    </source>
</evidence>
<dbReference type="InterPro" id="IPR001034">
    <property type="entry name" value="DeoR_HTH"/>
</dbReference>
<dbReference type="InterPro" id="IPR036390">
    <property type="entry name" value="WH_DNA-bd_sf"/>
</dbReference>
<gene>
    <name evidence="5" type="ORF">ENKO_07120</name>
</gene>
<dbReference type="InterPro" id="IPR036388">
    <property type="entry name" value="WH-like_DNA-bd_sf"/>
</dbReference>